<feature type="transmembrane region" description="Helical" evidence="1">
    <location>
        <begin position="149"/>
        <end position="168"/>
    </location>
</feature>
<dbReference type="Pfam" id="PF18800">
    <property type="entry name" value="Atthog"/>
    <property type="match status" value="1"/>
</dbReference>
<keyword evidence="1" id="KW-1133">Transmembrane helix</keyword>
<proteinExistence type="evidence at transcript level"/>
<keyword evidence="1" id="KW-0472">Membrane</keyword>
<gene>
    <name evidence="2" type="primary">CP052</name>
</gene>
<keyword evidence="1" id="KW-0812">Transmembrane</keyword>
<reference evidence="2" key="1">
    <citation type="submission" date="2009-03" db="EMBL/GenBank/DDBJ databases">
        <title>Caligus rogercresseyi ESTs and full-length cDNAs.</title>
        <authorList>
            <person name="Yasuike M."/>
            <person name="von Schalburg K."/>
            <person name="Cooper G."/>
            <person name="Leong J."/>
            <person name="Jones S.R.M."/>
            <person name="Koop B.F."/>
        </authorList>
    </citation>
    <scope>NUCLEOTIDE SEQUENCE</scope>
    <source>
        <tissue evidence="2">Whole tissue</tissue>
    </source>
</reference>
<dbReference type="PANTHER" id="PTHR31186">
    <property type="entry name" value="MODULATOR OF SMOOTHENED PROTEIN"/>
    <property type="match status" value="1"/>
</dbReference>
<protein>
    <submittedName>
        <fullName evidence="2">C16orf52 homolog</fullName>
    </submittedName>
</protein>
<evidence type="ECO:0000256" key="1">
    <source>
        <dbReference type="SAM" id="Phobius"/>
    </source>
</evidence>
<feature type="transmembrane region" description="Helical" evidence="1">
    <location>
        <begin position="109"/>
        <end position="129"/>
    </location>
</feature>
<sequence>MPQSIHKMMDKLTVMSCLLFFTADLFALASLLTPNWIVTHVGGDTRLGLLQSCFTIYRRNSVCQTTDLTHPEWTISLLAILFGIFNISLTIVLIIVSQWRPVLLHYAKWIGFSAVILFCIAAVIFPIGFSKDEIGGAPYQLPNSFQVGISYISFVMSLWITVVSELFASKVCLPHF</sequence>
<feature type="transmembrane region" description="Helical" evidence="1">
    <location>
        <begin position="12"/>
        <end position="32"/>
    </location>
</feature>
<dbReference type="PANTHER" id="PTHR31186:SF1">
    <property type="entry name" value="MODULATOR OF SMOOTHENED PROTEIN"/>
    <property type="match status" value="1"/>
</dbReference>
<name>C1BMN0_CALRO</name>
<feature type="transmembrane region" description="Helical" evidence="1">
    <location>
        <begin position="75"/>
        <end position="97"/>
    </location>
</feature>
<dbReference type="GO" id="GO:0005794">
    <property type="term" value="C:Golgi apparatus"/>
    <property type="evidence" value="ECO:0007669"/>
    <property type="project" value="TreeGrafter"/>
</dbReference>
<accession>C1BMN0</accession>
<dbReference type="GO" id="GO:0060170">
    <property type="term" value="C:ciliary membrane"/>
    <property type="evidence" value="ECO:0007669"/>
    <property type="project" value="TreeGrafter"/>
</dbReference>
<dbReference type="EMBL" id="BT075859">
    <property type="protein sequence ID" value="ACO10283.1"/>
    <property type="molecule type" value="mRNA"/>
</dbReference>
<dbReference type="GO" id="GO:0045879">
    <property type="term" value="P:negative regulation of smoothened signaling pathway"/>
    <property type="evidence" value="ECO:0007669"/>
    <property type="project" value="TreeGrafter"/>
</dbReference>
<organism evidence="2">
    <name type="scientific">Caligus rogercresseyi</name>
    <name type="common">Sea louse</name>
    <dbReference type="NCBI Taxonomy" id="217165"/>
    <lineage>
        <taxon>Eukaryota</taxon>
        <taxon>Metazoa</taxon>
        <taxon>Ecdysozoa</taxon>
        <taxon>Arthropoda</taxon>
        <taxon>Crustacea</taxon>
        <taxon>Multicrustacea</taxon>
        <taxon>Hexanauplia</taxon>
        <taxon>Copepoda</taxon>
        <taxon>Siphonostomatoida</taxon>
        <taxon>Caligidae</taxon>
        <taxon>Caligus</taxon>
    </lineage>
</organism>
<dbReference type="InterPro" id="IPR037663">
    <property type="entry name" value="Mosmo"/>
</dbReference>
<dbReference type="AlphaFoldDB" id="C1BMN0"/>
<evidence type="ECO:0000313" key="2">
    <source>
        <dbReference type="EMBL" id="ACO10283.1"/>
    </source>
</evidence>